<proteinExistence type="predicted"/>
<evidence type="ECO:0000313" key="3">
    <source>
        <dbReference type="Proteomes" id="UP000653480"/>
    </source>
</evidence>
<reference evidence="2" key="1">
    <citation type="journal article" date="2014" name="Int. J. Syst. Evol. Microbiol.">
        <title>Complete genome sequence of Corynebacterium casei LMG S-19264T (=DSM 44701T), isolated from a smear-ripened cheese.</title>
        <authorList>
            <consortium name="US DOE Joint Genome Institute (JGI-PGF)"/>
            <person name="Walter F."/>
            <person name="Albersmeier A."/>
            <person name="Kalinowski J."/>
            <person name="Ruckert C."/>
        </authorList>
    </citation>
    <scope>NUCLEOTIDE SEQUENCE</scope>
    <source>
        <strain evidence="2">CGMCC 4.7138</strain>
    </source>
</reference>
<dbReference type="Proteomes" id="UP000653480">
    <property type="component" value="Unassembled WGS sequence"/>
</dbReference>
<feature type="region of interest" description="Disordered" evidence="1">
    <location>
        <begin position="38"/>
        <end position="64"/>
    </location>
</feature>
<evidence type="ECO:0000256" key="1">
    <source>
        <dbReference type="SAM" id="MobiDB-lite"/>
    </source>
</evidence>
<dbReference type="AlphaFoldDB" id="A0A8H9LCK0"/>
<dbReference type="EMBL" id="BMMN01000008">
    <property type="protein sequence ID" value="GGO19751.1"/>
    <property type="molecule type" value="Genomic_DNA"/>
</dbReference>
<evidence type="ECO:0000313" key="2">
    <source>
        <dbReference type="EMBL" id="GGO19751.1"/>
    </source>
</evidence>
<accession>A0A8H9LCK0</accession>
<keyword evidence="3" id="KW-1185">Reference proteome</keyword>
<protein>
    <submittedName>
        <fullName evidence="2">Uncharacterized protein</fullName>
    </submittedName>
</protein>
<comment type="caution">
    <text evidence="2">The sequence shown here is derived from an EMBL/GenBank/DDBJ whole genome shotgun (WGS) entry which is preliminary data.</text>
</comment>
<name>A0A8H9LCK0_9ACTN</name>
<organism evidence="2 3">
    <name type="scientific">Microbispora bryophytorum</name>
    <dbReference type="NCBI Taxonomy" id="1460882"/>
    <lineage>
        <taxon>Bacteria</taxon>
        <taxon>Bacillati</taxon>
        <taxon>Actinomycetota</taxon>
        <taxon>Actinomycetes</taxon>
        <taxon>Streptosporangiales</taxon>
        <taxon>Streptosporangiaceae</taxon>
        <taxon>Microbispora</taxon>
    </lineage>
</organism>
<reference evidence="2" key="2">
    <citation type="submission" date="2020-09" db="EMBL/GenBank/DDBJ databases">
        <authorList>
            <person name="Sun Q."/>
            <person name="Zhou Y."/>
        </authorList>
    </citation>
    <scope>NUCLEOTIDE SEQUENCE</scope>
    <source>
        <strain evidence="2">CGMCC 4.7138</strain>
    </source>
</reference>
<gene>
    <name evidence="2" type="ORF">GCM10011574_45600</name>
</gene>
<feature type="region of interest" description="Disordered" evidence="1">
    <location>
        <begin position="1"/>
        <end position="24"/>
    </location>
</feature>
<sequence length="64" mass="6788">MPMREAPSDADADADAGEARRSSRWSFMAARAAQALLKTPQAIRPPESPALRVSASGPAVPERL</sequence>